<proteinExistence type="predicted"/>
<keyword evidence="4" id="KW-1185">Reference proteome</keyword>
<evidence type="ECO:0000256" key="1">
    <source>
        <dbReference type="SAM" id="Coils"/>
    </source>
</evidence>
<sequence length="402" mass="44712">MLKLYSYQNARYPCVFAAEDFEIELHPIKITKDNIENTNEKENETNSSENKVKSQIKASIAGWDPNLRHQLLDALRTHKPDWDKVATEVGKNKEETIVQFLQQAFHDPFVEMEESLEQDRKRGTTLLSHPQVSSWRASNDMFLRSHEKHLPLFDQYNSPMSIPSPFADELHPVLGQAAALSCAVGSDIVGVATKAAFQYLAQECKQGLGIDVGDNVQTKHGRGVVEAVHLDLGTLTVKFPTNVMTVHATDVLNVFESKQDADAGVLKPWKSLPFNVQASQALAAGILGGATAFARVSRIQQQNNIQQLLQQLVILQSKKVKAKMQQLDELWSALIHEYEDIEDARAQMMRERIEIGRQRLQVNAALASASVAKAVDAPTTQLDDRSVSSGATIVMTNSNHHD</sequence>
<evidence type="ECO:0000313" key="4">
    <source>
        <dbReference type="Proteomes" id="UP000023152"/>
    </source>
</evidence>
<name>X6P955_RETFI</name>
<keyword evidence="1" id="KW-0175">Coiled coil</keyword>
<dbReference type="EMBL" id="ASPP01002805">
    <property type="protein sequence ID" value="ETO34172.1"/>
    <property type="molecule type" value="Genomic_DNA"/>
</dbReference>
<feature type="domain" description="SMARCC C-terminal" evidence="2">
    <location>
        <begin position="294"/>
        <end position="366"/>
    </location>
</feature>
<gene>
    <name evidence="3" type="ORF">RFI_02921</name>
</gene>
<dbReference type="Pfam" id="PF16495">
    <property type="entry name" value="SWIRM-assoc_1"/>
    <property type="match status" value="1"/>
</dbReference>
<feature type="coiled-coil region" evidence="1">
    <location>
        <begin position="298"/>
        <end position="325"/>
    </location>
</feature>
<organism evidence="3 4">
    <name type="scientific">Reticulomyxa filosa</name>
    <dbReference type="NCBI Taxonomy" id="46433"/>
    <lineage>
        <taxon>Eukaryota</taxon>
        <taxon>Sar</taxon>
        <taxon>Rhizaria</taxon>
        <taxon>Retaria</taxon>
        <taxon>Foraminifera</taxon>
        <taxon>Monothalamids</taxon>
        <taxon>Reticulomyxidae</taxon>
        <taxon>Reticulomyxa</taxon>
    </lineage>
</organism>
<protein>
    <recommendedName>
        <fullName evidence="2">SMARCC C-terminal domain-containing protein</fullName>
    </recommendedName>
</protein>
<reference evidence="3 4" key="1">
    <citation type="journal article" date="2013" name="Curr. Biol.">
        <title>The Genome of the Foraminiferan Reticulomyxa filosa.</title>
        <authorList>
            <person name="Glockner G."/>
            <person name="Hulsmann N."/>
            <person name="Schleicher M."/>
            <person name="Noegel A.A."/>
            <person name="Eichinger L."/>
            <person name="Gallinger C."/>
            <person name="Pawlowski J."/>
            <person name="Sierra R."/>
            <person name="Euteneuer U."/>
            <person name="Pillet L."/>
            <person name="Moustafa A."/>
            <person name="Platzer M."/>
            <person name="Groth M."/>
            <person name="Szafranski K."/>
            <person name="Schliwa M."/>
        </authorList>
    </citation>
    <scope>NUCLEOTIDE SEQUENCE [LARGE SCALE GENOMIC DNA]</scope>
</reference>
<dbReference type="InterPro" id="IPR032451">
    <property type="entry name" value="SMARCC_C"/>
</dbReference>
<evidence type="ECO:0000313" key="3">
    <source>
        <dbReference type="EMBL" id="ETO34172.1"/>
    </source>
</evidence>
<dbReference type="Proteomes" id="UP000023152">
    <property type="component" value="Unassembled WGS sequence"/>
</dbReference>
<dbReference type="AlphaFoldDB" id="X6P955"/>
<comment type="caution">
    <text evidence="3">The sequence shown here is derived from an EMBL/GenBank/DDBJ whole genome shotgun (WGS) entry which is preliminary data.</text>
</comment>
<evidence type="ECO:0000259" key="2">
    <source>
        <dbReference type="Pfam" id="PF16495"/>
    </source>
</evidence>
<accession>X6P955</accession>